<reference evidence="2 3" key="1">
    <citation type="journal article" date="2014" name="Int. J. Syst. Evol. Microbiol.">
        <title>Description of Galbitalea soli gen. nov., sp. nov., and Frondihabitans sucicola sp. nov.</title>
        <authorList>
            <person name="Kim S.J."/>
            <person name="Lim J.M."/>
            <person name="Ahn J.H."/>
            <person name="Weon H.Y."/>
            <person name="Hamada M."/>
            <person name="Suzuki K."/>
            <person name="Ahn T.Y."/>
            <person name="Kwon S.W."/>
        </authorList>
    </citation>
    <scope>NUCLEOTIDE SEQUENCE [LARGE SCALE GENOMIC DNA]</scope>
    <source>
        <strain evidence="2 3">NBRC 108727</strain>
    </source>
</reference>
<dbReference type="EMBL" id="JAAGWZ010000002">
    <property type="protein sequence ID" value="NEM91087.1"/>
    <property type="molecule type" value="Genomic_DNA"/>
</dbReference>
<dbReference type="InterPro" id="IPR032710">
    <property type="entry name" value="NTF2-like_dom_sf"/>
</dbReference>
<proteinExistence type="predicted"/>
<dbReference type="Gene3D" id="3.10.450.50">
    <property type="match status" value="1"/>
</dbReference>
<protein>
    <submittedName>
        <fullName evidence="2">Nuclear transport factor 2 family protein</fullName>
    </submittedName>
</protein>
<evidence type="ECO:0000313" key="2">
    <source>
        <dbReference type="EMBL" id="NEM91087.1"/>
    </source>
</evidence>
<dbReference type="Proteomes" id="UP000479756">
    <property type="component" value="Unassembled WGS sequence"/>
</dbReference>
<evidence type="ECO:0000313" key="3">
    <source>
        <dbReference type="Proteomes" id="UP000479756"/>
    </source>
</evidence>
<evidence type="ECO:0000259" key="1">
    <source>
        <dbReference type="Pfam" id="PF13577"/>
    </source>
</evidence>
<dbReference type="Pfam" id="PF13577">
    <property type="entry name" value="SnoaL_4"/>
    <property type="match status" value="1"/>
</dbReference>
<dbReference type="InterPro" id="IPR037401">
    <property type="entry name" value="SnoaL-like"/>
</dbReference>
<comment type="caution">
    <text evidence="2">The sequence shown here is derived from an EMBL/GenBank/DDBJ whole genome shotgun (WGS) entry which is preliminary data.</text>
</comment>
<dbReference type="SUPFAM" id="SSF54427">
    <property type="entry name" value="NTF2-like"/>
    <property type="match status" value="1"/>
</dbReference>
<dbReference type="RefSeq" id="WP_163472776.1">
    <property type="nucleotide sequence ID" value="NZ_JAAGWZ010000002.1"/>
</dbReference>
<keyword evidence="3" id="KW-1185">Reference proteome</keyword>
<sequence>MTGEMLNELADLHRRIDELESRAAIEILHSTFVRAVADRSFGELISYFAIDAVIDMRSHGPKRGAVAIAEHFEHMVAVPLIGASYLLSSPVVSVSGDSATGRWTWHRFHSTATVAGRDVPVWGVWEEGRYDCEYRRIDGAWKFSRMRFRVVRPDADSERSEGDEA</sequence>
<gene>
    <name evidence="2" type="ORF">G3T37_06930</name>
</gene>
<accession>A0A7C9PMV4</accession>
<feature type="domain" description="SnoaL-like" evidence="1">
    <location>
        <begin position="18"/>
        <end position="147"/>
    </location>
</feature>
<organism evidence="2 3">
    <name type="scientific">Galbitalea soli</name>
    <dbReference type="NCBI Taxonomy" id="1268042"/>
    <lineage>
        <taxon>Bacteria</taxon>
        <taxon>Bacillati</taxon>
        <taxon>Actinomycetota</taxon>
        <taxon>Actinomycetes</taxon>
        <taxon>Micrococcales</taxon>
        <taxon>Microbacteriaceae</taxon>
        <taxon>Galbitalea</taxon>
    </lineage>
</organism>
<dbReference type="AlphaFoldDB" id="A0A7C9PMV4"/>
<name>A0A7C9PMV4_9MICO</name>